<evidence type="ECO:0000313" key="6">
    <source>
        <dbReference type="EMBL" id="KII63223.1"/>
    </source>
</evidence>
<reference evidence="6 7" key="1">
    <citation type="journal article" date="2014" name="Genome Biol. Evol.">
        <title>The genome of the myxosporean Thelohanellus kitauei shows adaptations to nutrient acquisition within its fish host.</title>
        <authorList>
            <person name="Yang Y."/>
            <person name="Xiong J."/>
            <person name="Zhou Z."/>
            <person name="Huo F."/>
            <person name="Miao W."/>
            <person name="Ran C."/>
            <person name="Liu Y."/>
            <person name="Zhang J."/>
            <person name="Feng J."/>
            <person name="Wang M."/>
            <person name="Wang M."/>
            <person name="Wang L."/>
            <person name="Yao B."/>
        </authorList>
    </citation>
    <scope>NUCLEOTIDE SEQUENCE [LARGE SCALE GENOMIC DNA]</scope>
    <source>
        <strain evidence="6">Wuqing</strain>
    </source>
</reference>
<dbReference type="AlphaFoldDB" id="A0A0C2ID03"/>
<feature type="transmembrane region" description="Helical" evidence="5">
    <location>
        <begin position="1074"/>
        <end position="1096"/>
    </location>
</feature>
<evidence type="ECO:0000256" key="4">
    <source>
        <dbReference type="SAM" id="MobiDB-lite"/>
    </source>
</evidence>
<dbReference type="PANTHER" id="PTHR10342:SF273">
    <property type="entry name" value="RE14504P"/>
    <property type="match status" value="1"/>
</dbReference>
<dbReference type="PANTHER" id="PTHR10342">
    <property type="entry name" value="ARYLSULFATASE"/>
    <property type="match status" value="1"/>
</dbReference>
<evidence type="ECO:0000256" key="1">
    <source>
        <dbReference type="ARBA" id="ARBA00022723"/>
    </source>
</evidence>
<dbReference type="Gene3D" id="3.30.1120.10">
    <property type="match status" value="1"/>
</dbReference>
<feature type="compositionally biased region" description="Basic and acidic residues" evidence="4">
    <location>
        <begin position="477"/>
        <end position="496"/>
    </location>
</feature>
<keyword evidence="5" id="KW-1133">Transmembrane helix</keyword>
<evidence type="ECO:0000313" key="7">
    <source>
        <dbReference type="Proteomes" id="UP000031668"/>
    </source>
</evidence>
<keyword evidence="2" id="KW-0106">Calcium</keyword>
<feature type="region of interest" description="Disordered" evidence="4">
    <location>
        <begin position="999"/>
        <end position="1059"/>
    </location>
</feature>
<dbReference type="OrthoDB" id="103349at2759"/>
<accession>A0A0C2ID03</accession>
<feature type="region of interest" description="Disordered" evidence="4">
    <location>
        <begin position="1106"/>
        <end position="1143"/>
    </location>
</feature>
<protein>
    <submittedName>
        <fullName evidence="6">Arylsulfatase B</fullName>
    </submittedName>
</protein>
<keyword evidence="7" id="KW-1185">Reference proteome</keyword>
<dbReference type="SUPFAM" id="SSF53649">
    <property type="entry name" value="Alkaline phosphatase-like"/>
    <property type="match status" value="1"/>
</dbReference>
<dbReference type="Proteomes" id="UP000031668">
    <property type="component" value="Unassembled WGS sequence"/>
</dbReference>
<comment type="caution">
    <text evidence="6">The sequence shown here is derived from an EMBL/GenBank/DDBJ whole genome shotgun (WGS) entry which is preliminary data.</text>
</comment>
<feature type="compositionally biased region" description="Polar residues" evidence="4">
    <location>
        <begin position="1025"/>
        <end position="1050"/>
    </location>
</feature>
<dbReference type="Gene3D" id="3.40.720.10">
    <property type="entry name" value="Alkaline Phosphatase, subunit A"/>
    <property type="match status" value="1"/>
</dbReference>
<evidence type="ECO:0000256" key="5">
    <source>
        <dbReference type="SAM" id="Phobius"/>
    </source>
</evidence>
<name>A0A0C2ID03_THEKT</name>
<keyword evidence="1" id="KW-0479">Metal-binding</keyword>
<feature type="region of interest" description="Disordered" evidence="4">
    <location>
        <begin position="458"/>
        <end position="522"/>
    </location>
</feature>
<proteinExistence type="predicted"/>
<dbReference type="EMBL" id="JWZT01004760">
    <property type="protein sequence ID" value="KII63223.1"/>
    <property type="molecule type" value="Genomic_DNA"/>
</dbReference>
<dbReference type="GO" id="GO:0046872">
    <property type="term" value="F:metal ion binding"/>
    <property type="evidence" value="ECO:0007669"/>
    <property type="project" value="UniProtKB-KW"/>
</dbReference>
<evidence type="ECO:0000256" key="2">
    <source>
        <dbReference type="ARBA" id="ARBA00022837"/>
    </source>
</evidence>
<organism evidence="6 7">
    <name type="scientific">Thelohanellus kitauei</name>
    <name type="common">Myxosporean</name>
    <dbReference type="NCBI Taxonomy" id="669202"/>
    <lineage>
        <taxon>Eukaryota</taxon>
        <taxon>Metazoa</taxon>
        <taxon>Cnidaria</taxon>
        <taxon>Myxozoa</taxon>
        <taxon>Myxosporea</taxon>
        <taxon>Bivalvulida</taxon>
        <taxon>Platysporina</taxon>
        <taxon>Myxobolidae</taxon>
        <taxon>Thelohanellus</taxon>
    </lineage>
</organism>
<evidence type="ECO:0000256" key="3">
    <source>
        <dbReference type="ARBA" id="ARBA00023180"/>
    </source>
</evidence>
<sequence>MSAKTPQNPFFLFLSLQLPQKTDPQDENSVPKNWYDDFSKIYPDKEHRIHAAMVTAIDVSVGRIMDALASSSILDRSVIIFLSESTSAACKASQGGGCNFPLRGGRDTVWEGGIRSTALFYSSSIQAKGKVIDDMIHVTDWLPTLASVAKYDTSKLKDMSGVNIWPTLTENKQTKRTFMIHTIETPSGEVSALRVHEYKLVVGQKLGSGSSWNKERVVTKNQTDALLLPGFKPGIQKNYSSVVLCDSGYPHPFLNIHAPPCRPSHEPCLFNIEWDPCEFHNLASFMQRTVNFLATKLGEIKKVQDFKKPSLLIPSEYSNPDLYGGCWKWWEDDTNDTAQLKQSSPTSPEITHSKSNTGGNSLKTNQEFTHHSLGSILDKENTTLSDSNQNITLGEKGPENAYFGILDNRHQTDTATQDENENLTASEIESFWNLTHDTLNLTHYSELKNQTKATKIKDDAENESNTAPTLPPSPPNLKDKQKEAGLSETTILKESEGLSNTQSSKEADGIGLNGTDEHLRKNDENKANLVAPGDDDKKVVQKADVLEVFETPIDSDVSVFSINYNGSDKPLLSENLTITGDVKRAELPKNVIEYKVATSRGKTMISGFDSNSTEAFLKTKAIAGNAYDEKSNQYVGDKQIVSIDDEKLKLIAQGGTTGQAYSLSDAVIDKINKNTSVEEFFIDWDLLSQQSKVVTEEPTPQTLPLNIPNKLVTFEPLVPKSGIVEPYVQDEQKDDNIENVLFQRSMSNKPKVNTYVLATSDADKKLSINEHKLSFSSENDDGHFIDDYKNAFPTITVPSYPQVTSPDLEEFKTHREHIDIHTGEFGKNPITLEKNKVFFEPNADFQDDMKSFNQIDDGKALPFHGSLYLGPSHVFNFKGTAKDVHVEEQGSNDQKIILSNTNDDLSHFYGIKLLQPNAAQINKTEITESESNLKYAPNATADTKDIIYEAKALPEPSEFAEISKRVSKSNIPMSGEIGDVSETTPPDEMMKIVSMINKKENPEPEMSINDVSSSSVNISESEQSPTSKSITANVSDSAPSQATEVHINNTKPEKKGLASSKILQSTGTTTASTIVAVVLSAFVIIGMAMIAIVALISKNFGRYPEETTPIPPKQETPKKVLSPSEPLSSSGDLSPRRIHRLNR</sequence>
<feature type="region of interest" description="Disordered" evidence="4">
    <location>
        <begin position="338"/>
        <end position="364"/>
    </location>
</feature>
<dbReference type="GO" id="GO:0008484">
    <property type="term" value="F:sulfuric ester hydrolase activity"/>
    <property type="evidence" value="ECO:0007669"/>
    <property type="project" value="InterPro"/>
</dbReference>
<feature type="compositionally biased region" description="Low complexity" evidence="4">
    <location>
        <begin position="1007"/>
        <end position="1024"/>
    </location>
</feature>
<keyword evidence="5" id="KW-0472">Membrane</keyword>
<gene>
    <name evidence="6" type="ORF">RF11_07904</name>
</gene>
<dbReference type="InterPro" id="IPR017850">
    <property type="entry name" value="Alkaline_phosphatase_core_sf"/>
</dbReference>
<keyword evidence="3" id="KW-0325">Glycoprotein</keyword>
<keyword evidence="5" id="KW-0812">Transmembrane</keyword>
<dbReference type="InterPro" id="IPR047115">
    <property type="entry name" value="ARSB"/>
</dbReference>